<gene>
    <name evidence="3" type="ORF">BKA15_000895</name>
</gene>
<keyword evidence="3" id="KW-0378">Hydrolase</keyword>
<evidence type="ECO:0000313" key="4">
    <source>
        <dbReference type="Proteomes" id="UP000569914"/>
    </source>
</evidence>
<keyword evidence="3" id="KW-0645">Protease</keyword>
<dbReference type="Pfam" id="PF19289">
    <property type="entry name" value="PmbA_TldD_3rd"/>
    <property type="match status" value="1"/>
</dbReference>
<name>A0A7Y9I3I1_9ACTN</name>
<dbReference type="EMBL" id="JACCBU010000001">
    <property type="protein sequence ID" value="NYE69566.1"/>
    <property type="molecule type" value="Genomic_DNA"/>
</dbReference>
<dbReference type="GO" id="GO:0006508">
    <property type="term" value="P:proteolysis"/>
    <property type="evidence" value="ECO:0007669"/>
    <property type="project" value="UniProtKB-KW"/>
</dbReference>
<reference evidence="3 4" key="1">
    <citation type="submission" date="2020-07" db="EMBL/GenBank/DDBJ databases">
        <title>Sequencing the genomes of 1000 actinobacteria strains.</title>
        <authorList>
            <person name="Klenk H.-P."/>
        </authorList>
    </citation>
    <scope>NUCLEOTIDE SEQUENCE [LARGE SCALE GENOMIC DNA]</scope>
    <source>
        <strain evidence="3 4">DSM 22083</strain>
    </source>
</reference>
<keyword evidence="4" id="KW-1185">Reference proteome</keyword>
<evidence type="ECO:0000313" key="3">
    <source>
        <dbReference type="EMBL" id="NYE69566.1"/>
    </source>
</evidence>
<organism evidence="3 4">
    <name type="scientific">Microlunatus parietis</name>
    <dbReference type="NCBI Taxonomy" id="682979"/>
    <lineage>
        <taxon>Bacteria</taxon>
        <taxon>Bacillati</taxon>
        <taxon>Actinomycetota</taxon>
        <taxon>Actinomycetes</taxon>
        <taxon>Propionibacteriales</taxon>
        <taxon>Propionibacteriaceae</taxon>
        <taxon>Microlunatus</taxon>
    </lineage>
</organism>
<dbReference type="InterPro" id="IPR036059">
    <property type="entry name" value="TldD/PmbA_sf"/>
</dbReference>
<dbReference type="PANTHER" id="PTHR43666:SF1">
    <property type="entry name" value="CONSERVED PROTEIN"/>
    <property type="match status" value="1"/>
</dbReference>
<sequence length="469" mass="50132">MAAMESGTKTSAQQLITDALAAATLPVTVLVRETYQANLRWANNQLTTNGQMHGRDLTVISFAEVTGGTAAGVISRQAGDDHDVAGQVAAAERSARASAAADDAAEPLPAGEPDADFDEPPAGTDIDVFTAVAPALGDAFRQAGDEGRLLFGFAEHIVTTSYLATGDGLRRRSVQQSGRLELNAKTADLTASAWIGAATADFSDLDVPGLVAEVNQRLGWHANPVDLPPGRYETILPPGAIADLMIYAYWTAGARAAEEGRNVYSNKQGGTRIGQRLSELPITLASDPAAPGIECDPFVITGRSGENSSVFDNGMPLSRTEWVKDGVLNELIRTRAWAARSASGRPAVAEIDNLIMDGGGTATIEEMIAGTERGLLLTCLWYIREVDPQTLLLTGLTRDGVYLIENGKITGAVNNFRFNESPVDLLSRITEVGRSEKTLCREWNDWFTRTVMPPVRVPDFNMSTVSQAR</sequence>
<dbReference type="RefSeq" id="WP_246322255.1">
    <property type="nucleotide sequence ID" value="NZ_JACCBU010000001.1"/>
</dbReference>
<dbReference type="InterPro" id="IPR045569">
    <property type="entry name" value="Metalloprtase-TldD/E_C"/>
</dbReference>
<dbReference type="AlphaFoldDB" id="A0A7Y9I3I1"/>
<evidence type="ECO:0000259" key="2">
    <source>
        <dbReference type="Pfam" id="PF19289"/>
    </source>
</evidence>
<dbReference type="PANTHER" id="PTHR43666">
    <property type="entry name" value="TLDD PROTEIN"/>
    <property type="match status" value="1"/>
</dbReference>
<accession>A0A7Y9I3I1</accession>
<feature type="region of interest" description="Disordered" evidence="1">
    <location>
        <begin position="95"/>
        <end position="124"/>
    </location>
</feature>
<feature type="domain" description="Metalloprotease TldD/E C-terminal" evidence="2">
    <location>
        <begin position="229"/>
        <end position="463"/>
    </location>
</feature>
<evidence type="ECO:0000256" key="1">
    <source>
        <dbReference type="SAM" id="MobiDB-lite"/>
    </source>
</evidence>
<dbReference type="GO" id="GO:0008237">
    <property type="term" value="F:metallopeptidase activity"/>
    <property type="evidence" value="ECO:0007669"/>
    <property type="project" value="InterPro"/>
</dbReference>
<comment type="caution">
    <text evidence="3">The sequence shown here is derived from an EMBL/GenBank/DDBJ whole genome shotgun (WGS) entry which is preliminary data.</text>
</comment>
<dbReference type="SUPFAM" id="SSF111283">
    <property type="entry name" value="Putative modulator of DNA gyrase, PmbA/TldD"/>
    <property type="match status" value="1"/>
</dbReference>
<protein>
    <submittedName>
        <fullName evidence="3">Putative Zn-dependent protease</fullName>
    </submittedName>
</protein>
<dbReference type="Proteomes" id="UP000569914">
    <property type="component" value="Unassembled WGS sequence"/>
</dbReference>
<proteinExistence type="predicted"/>